<comment type="caution">
    <text evidence="1">The sequence shown here is derived from an EMBL/GenBank/DDBJ whole genome shotgun (WGS) entry which is preliminary data.</text>
</comment>
<organism evidence="1 2">
    <name type="scientific">Methanoculleus taiwanensis</name>
    <dbReference type="NCBI Taxonomy" id="1550565"/>
    <lineage>
        <taxon>Archaea</taxon>
        <taxon>Methanobacteriati</taxon>
        <taxon>Methanobacteriota</taxon>
        <taxon>Stenosarchaea group</taxon>
        <taxon>Methanomicrobia</taxon>
        <taxon>Methanomicrobiales</taxon>
        <taxon>Methanomicrobiaceae</taxon>
        <taxon>Methanoculleus</taxon>
    </lineage>
</organism>
<reference evidence="1 2" key="1">
    <citation type="journal article" date="2015" name="Int. J. Syst. Evol. Microbiol.">
        <title>Methanoculleus taiwanensis sp. nov., a methanogen isolated from deep marine sediment at the deformation front area near Taiwan.</title>
        <authorList>
            <person name="Weng C.Y."/>
            <person name="Chen S.C."/>
            <person name="Lai M.C."/>
            <person name="Wu S.Y."/>
            <person name="Lin S."/>
            <person name="Yang T.F."/>
            <person name="Chen P.C."/>
        </authorList>
    </citation>
    <scope>NUCLEOTIDE SEQUENCE [LARGE SCALE GENOMIC DNA]</scope>
    <source>
        <strain evidence="1 2">CYW4</strain>
    </source>
</reference>
<gene>
    <name evidence="1" type="ORF">ABH15_08770</name>
</gene>
<protein>
    <recommendedName>
        <fullName evidence="3">Cache domain-containing protein</fullName>
    </recommendedName>
</protein>
<proteinExistence type="predicted"/>
<sequence length="145" mass="16010">MTDRAPLAEGGYAVILQHPVFAADGSLIGATSITFDPYLLLKAEIEPVLNGTPYTAMVAETDGTILYDADPAEITKETFNESLYAEFPEVIAFAREYAQNQSGNATYSFYDTGFNRVVQKEAFWTTVGLHGTEWRLIIIREMGEA</sequence>
<dbReference type="Proteomes" id="UP000290932">
    <property type="component" value="Unassembled WGS sequence"/>
</dbReference>
<accession>A0A498GZZ7</accession>
<dbReference type="AlphaFoldDB" id="A0A498GZZ7"/>
<evidence type="ECO:0000313" key="2">
    <source>
        <dbReference type="Proteomes" id="UP000290932"/>
    </source>
</evidence>
<name>A0A498GZZ7_9EURY</name>
<evidence type="ECO:0000313" key="1">
    <source>
        <dbReference type="EMBL" id="RXE56229.1"/>
    </source>
</evidence>
<evidence type="ECO:0008006" key="3">
    <source>
        <dbReference type="Google" id="ProtNLM"/>
    </source>
</evidence>
<keyword evidence="2" id="KW-1185">Reference proteome</keyword>
<dbReference type="EMBL" id="LHQS01000002">
    <property type="protein sequence ID" value="RXE56229.1"/>
    <property type="molecule type" value="Genomic_DNA"/>
</dbReference>